<keyword evidence="7 14" id="KW-0812">Transmembrane</keyword>
<evidence type="ECO:0000256" key="12">
    <source>
        <dbReference type="ARBA" id="ARBA00023136"/>
    </source>
</evidence>
<dbReference type="InterPro" id="IPR007130">
    <property type="entry name" value="DAGAT"/>
</dbReference>
<dbReference type="PANTHER" id="PTHR12317:SF0">
    <property type="entry name" value="ACYLTRANSFERASE"/>
    <property type="match status" value="1"/>
</dbReference>
<proteinExistence type="inferred from homology"/>
<dbReference type="Proteomes" id="UP000046393">
    <property type="component" value="Unplaced"/>
</dbReference>
<reference evidence="16" key="1">
    <citation type="submission" date="2017-02" db="UniProtKB">
        <authorList>
            <consortium name="WormBaseParasite"/>
        </authorList>
    </citation>
    <scope>IDENTIFICATION</scope>
</reference>
<dbReference type="GO" id="GO:0005789">
    <property type="term" value="C:endoplasmic reticulum membrane"/>
    <property type="evidence" value="ECO:0007669"/>
    <property type="project" value="UniProtKB-SubCell"/>
</dbReference>
<comment type="subcellular location">
    <subcellularLocation>
        <location evidence="1 14">Endoplasmic reticulum membrane</location>
        <topology evidence="1 14">Multi-pass membrane protein</topology>
    </subcellularLocation>
</comment>
<evidence type="ECO:0000256" key="14">
    <source>
        <dbReference type="RuleBase" id="RU367023"/>
    </source>
</evidence>
<dbReference type="Pfam" id="PF03982">
    <property type="entry name" value="DAGAT"/>
    <property type="match status" value="1"/>
</dbReference>
<evidence type="ECO:0000256" key="11">
    <source>
        <dbReference type="ARBA" id="ARBA00023098"/>
    </source>
</evidence>
<accession>A0A0N5AI68</accession>
<evidence type="ECO:0000256" key="4">
    <source>
        <dbReference type="ARBA" id="ARBA00005420"/>
    </source>
</evidence>
<dbReference type="GO" id="GO:0004144">
    <property type="term" value="F:diacylglycerol O-acyltransferase activity"/>
    <property type="evidence" value="ECO:0007669"/>
    <property type="project" value="TreeGrafter"/>
</dbReference>
<dbReference type="WBParaSite" id="SMUV_0000410101-mRNA-1">
    <property type="protein sequence ID" value="SMUV_0000410101-mRNA-1"/>
    <property type="gene ID" value="SMUV_0000410101"/>
</dbReference>
<dbReference type="AlphaFoldDB" id="A0A0N5AI68"/>
<evidence type="ECO:0000256" key="7">
    <source>
        <dbReference type="ARBA" id="ARBA00022692"/>
    </source>
</evidence>
<evidence type="ECO:0000313" key="15">
    <source>
        <dbReference type="Proteomes" id="UP000046393"/>
    </source>
</evidence>
<comment type="caution">
    <text evidence="14">Lacks conserved residue(s) required for the propagation of feature annotation.</text>
</comment>
<feature type="transmembrane region" description="Helical" evidence="14">
    <location>
        <begin position="33"/>
        <end position="51"/>
    </location>
</feature>
<dbReference type="STRING" id="451379.A0A0N5AI68"/>
<comment type="pathway">
    <text evidence="2">Glycerolipid metabolism; triacylglycerol biosynthesis.</text>
</comment>
<comment type="similarity">
    <text evidence="4 14">Belongs to the diacylglycerol acyltransferase family.</text>
</comment>
<evidence type="ECO:0000256" key="8">
    <source>
        <dbReference type="ARBA" id="ARBA00022798"/>
    </source>
</evidence>
<evidence type="ECO:0000256" key="13">
    <source>
        <dbReference type="ARBA" id="ARBA00023315"/>
    </source>
</evidence>
<evidence type="ECO:0000256" key="9">
    <source>
        <dbReference type="ARBA" id="ARBA00022824"/>
    </source>
</evidence>
<dbReference type="EC" id="2.3.1.-" evidence="14"/>
<keyword evidence="10 14" id="KW-1133">Transmembrane helix</keyword>
<evidence type="ECO:0000256" key="3">
    <source>
        <dbReference type="ARBA" id="ARBA00005189"/>
    </source>
</evidence>
<keyword evidence="6 14" id="KW-0808">Transferase</keyword>
<dbReference type="GO" id="GO:0019432">
    <property type="term" value="P:triglyceride biosynthetic process"/>
    <property type="evidence" value="ECO:0007669"/>
    <property type="project" value="TreeGrafter"/>
</dbReference>
<keyword evidence="15" id="KW-1185">Reference proteome</keyword>
<name>A0A0N5AI68_9BILA</name>
<keyword evidence="13" id="KW-0012">Acyltransferase</keyword>
<evidence type="ECO:0000256" key="6">
    <source>
        <dbReference type="ARBA" id="ARBA00022679"/>
    </source>
</evidence>
<evidence type="ECO:0000313" key="16">
    <source>
        <dbReference type="WBParaSite" id="SMUV_0000410101-mRNA-1"/>
    </source>
</evidence>
<keyword evidence="12 14" id="KW-0472">Membrane</keyword>
<evidence type="ECO:0000256" key="2">
    <source>
        <dbReference type="ARBA" id="ARBA00004771"/>
    </source>
</evidence>
<keyword evidence="11" id="KW-0443">Lipid metabolism</keyword>
<evidence type="ECO:0000256" key="1">
    <source>
        <dbReference type="ARBA" id="ARBA00004477"/>
    </source>
</evidence>
<sequence length="330" mass="37698">TSSNVSCRLSRGNSAFFLRSLPTATPAVLQSNFLFTSLRWLLLLYFIWFYYDFRTPRRGGYSKSIVKWWRTQRLHKYFSAYFPSYLHKTAELLTGKNYLLVCHPHGIFPFGVYTCFATGGTGIYEKFPEIDIRVATLSMQFLVAVRREWMLFHGTVDCSKESLHYLLDTSKHVNNAVVLVVGGAAEALDSHPGSHVLTLKERKGFVKIALETGAQLVPVYSFGETELYEQVKNPRGSRLRAVQDTLKKILGFSLPIFNGRGIFNYNFGLLPRRRQIDVVVGSPVEVKRNPNPTQDEIEQLHTKYIEALEELFDANKVKYGIPKDEKLVLV</sequence>
<keyword evidence="5" id="KW-0444">Lipid biosynthesis</keyword>
<evidence type="ECO:0000256" key="10">
    <source>
        <dbReference type="ARBA" id="ARBA00022989"/>
    </source>
</evidence>
<comment type="pathway">
    <text evidence="3">Lipid metabolism.</text>
</comment>
<keyword evidence="8" id="KW-0319">Glycerol metabolism</keyword>
<evidence type="ECO:0000256" key="5">
    <source>
        <dbReference type="ARBA" id="ARBA00022516"/>
    </source>
</evidence>
<organism evidence="15 16">
    <name type="scientific">Syphacia muris</name>
    <dbReference type="NCBI Taxonomy" id="451379"/>
    <lineage>
        <taxon>Eukaryota</taxon>
        <taxon>Metazoa</taxon>
        <taxon>Ecdysozoa</taxon>
        <taxon>Nematoda</taxon>
        <taxon>Chromadorea</taxon>
        <taxon>Rhabditida</taxon>
        <taxon>Spirurina</taxon>
        <taxon>Oxyuridomorpha</taxon>
        <taxon>Oxyuroidea</taxon>
        <taxon>Oxyuridae</taxon>
        <taxon>Syphacia</taxon>
    </lineage>
</organism>
<dbReference type="GO" id="GO:0006071">
    <property type="term" value="P:glycerol metabolic process"/>
    <property type="evidence" value="ECO:0007669"/>
    <property type="project" value="UniProtKB-KW"/>
</dbReference>
<keyword evidence="9 14" id="KW-0256">Endoplasmic reticulum</keyword>
<protein>
    <recommendedName>
        <fullName evidence="14">Acyltransferase</fullName>
        <ecNumber evidence="14">2.3.1.-</ecNumber>
    </recommendedName>
</protein>
<dbReference type="PANTHER" id="PTHR12317">
    <property type="entry name" value="DIACYLGLYCEROL O-ACYLTRANSFERASE"/>
    <property type="match status" value="1"/>
</dbReference>
<dbReference type="CDD" id="cd07987">
    <property type="entry name" value="LPLAT_MGAT-like"/>
    <property type="match status" value="1"/>
</dbReference>